<comment type="caution">
    <text evidence="2">The sequence shown here is derived from an EMBL/GenBank/DDBJ whole genome shotgun (WGS) entry which is preliminary data.</text>
</comment>
<dbReference type="AlphaFoldDB" id="A0A699U3Y6"/>
<protein>
    <submittedName>
        <fullName evidence="2">Uncharacterized protein</fullName>
    </submittedName>
</protein>
<feature type="compositionally biased region" description="Basic and acidic residues" evidence="1">
    <location>
        <begin position="72"/>
        <end position="88"/>
    </location>
</feature>
<feature type="non-terminal residue" evidence="2">
    <location>
        <position position="145"/>
    </location>
</feature>
<sequence>FGASRDSGLWMYLGIAIRMAQDLGMQTLEGLRYEGRNGITPKLVNTDSNNGPAPALSERHLQQNQDMTSDEQEQRAVEREPGCAREPLDGNLPESVAEATLQCCQLPAVCQIQPGHQLSAPPLLVPYAHSFATSANIAETSRGKS</sequence>
<dbReference type="PANTHER" id="PTHR47783:SF1">
    <property type="entry name" value="ZN(II)2CYS6 TRANSCRIPTION FACTOR (EUROFUNG)"/>
    <property type="match status" value="1"/>
</dbReference>
<gene>
    <name evidence="2" type="ORF">Tci_887967</name>
</gene>
<accession>A0A699U3Y6</accession>
<dbReference type="EMBL" id="BKCJ011290385">
    <property type="protein sequence ID" value="GFD15998.1"/>
    <property type="molecule type" value="Genomic_DNA"/>
</dbReference>
<name>A0A699U3Y6_TANCI</name>
<dbReference type="CDD" id="cd12148">
    <property type="entry name" value="fungal_TF_MHR"/>
    <property type="match status" value="1"/>
</dbReference>
<dbReference type="PANTHER" id="PTHR47783">
    <property type="entry name" value="ZN(II)2CYS6 TRANSCRIPTION FACTOR (EUROFUNG)-RELATED"/>
    <property type="match status" value="1"/>
</dbReference>
<reference evidence="2" key="1">
    <citation type="journal article" date="2019" name="Sci. Rep.">
        <title>Draft genome of Tanacetum cinerariifolium, the natural source of mosquito coil.</title>
        <authorList>
            <person name="Yamashiro T."/>
            <person name="Shiraishi A."/>
            <person name="Satake H."/>
            <person name="Nakayama K."/>
        </authorList>
    </citation>
    <scope>NUCLEOTIDE SEQUENCE</scope>
</reference>
<evidence type="ECO:0000256" key="1">
    <source>
        <dbReference type="SAM" id="MobiDB-lite"/>
    </source>
</evidence>
<feature type="non-terminal residue" evidence="2">
    <location>
        <position position="1"/>
    </location>
</feature>
<evidence type="ECO:0000313" key="2">
    <source>
        <dbReference type="EMBL" id="GFD15998.1"/>
    </source>
</evidence>
<organism evidence="2">
    <name type="scientific">Tanacetum cinerariifolium</name>
    <name type="common">Dalmatian daisy</name>
    <name type="synonym">Chrysanthemum cinerariifolium</name>
    <dbReference type="NCBI Taxonomy" id="118510"/>
    <lineage>
        <taxon>Eukaryota</taxon>
        <taxon>Viridiplantae</taxon>
        <taxon>Streptophyta</taxon>
        <taxon>Embryophyta</taxon>
        <taxon>Tracheophyta</taxon>
        <taxon>Spermatophyta</taxon>
        <taxon>Magnoliopsida</taxon>
        <taxon>eudicotyledons</taxon>
        <taxon>Gunneridae</taxon>
        <taxon>Pentapetalae</taxon>
        <taxon>asterids</taxon>
        <taxon>campanulids</taxon>
        <taxon>Asterales</taxon>
        <taxon>Asteraceae</taxon>
        <taxon>Asteroideae</taxon>
        <taxon>Anthemideae</taxon>
        <taxon>Anthemidinae</taxon>
        <taxon>Tanacetum</taxon>
    </lineage>
</organism>
<proteinExistence type="predicted"/>
<feature type="region of interest" description="Disordered" evidence="1">
    <location>
        <begin position="42"/>
        <end position="91"/>
    </location>
</feature>